<dbReference type="KEGG" id="syn:slr1033"/>
<keyword evidence="2" id="KW-1185">Reference proteome</keyword>
<dbReference type="STRING" id="1148.gene:10498032"/>
<dbReference type="PaxDb" id="1148-1652246"/>
<reference evidence="1 2" key="2">
    <citation type="journal article" date="1996" name="DNA Res.">
        <title>Sequence analysis of the genome of the unicellular cyanobacterium Synechocystis sp. strain PCC6803. II. Sequence determination of the entire genome and assignment of potential protein-coding regions.</title>
        <authorList>
            <person name="Kaneko T."/>
            <person name="Sato S."/>
            <person name="Kotani H."/>
            <person name="Tanaka A."/>
            <person name="Asamizu E."/>
            <person name="Nakamura Y."/>
            <person name="Miyajima N."/>
            <person name="Hirosawa M."/>
            <person name="Sugiura M."/>
            <person name="Sasamoto S."/>
            <person name="Kimura T."/>
            <person name="Hosouchi T."/>
            <person name="Matsuno A."/>
            <person name="Muraki A."/>
            <person name="Nakazaki N."/>
            <person name="Naruo K."/>
            <person name="Okumura S."/>
            <person name="Shimpo S."/>
            <person name="Takeuchi C."/>
            <person name="Wada T."/>
            <person name="Watanabe A."/>
            <person name="Yamada M."/>
            <person name="Yasuda M."/>
            <person name="Tabata S."/>
        </authorList>
    </citation>
    <scope>NUCLEOTIDE SEQUENCE [LARGE SCALE GENOMIC DNA]</scope>
    <source>
        <strain evidence="2">ATCC 27184 / PCC 6803 / Kazusa</strain>
    </source>
</reference>
<sequence>MTILFTKIQAMSDSTDLDRAIDKLDKISINFGAVDEQIRCFAFLLAIAEENIAEIVLGILVRGIMKYEPNRVNNEVLWLFLAAVLSRSNITPASALRISLLGIVSRIEDWASPIFALLVTALDSFLRNSLEYGDPLIAEQTLDFLATWGENYAQAPRTLEQVAKINSLARLVLQKVDEPILQEEWSEGLDLFLNIAHIACKIKYSDQRIWSSSVELLKDLYPVNILNNNNEYSDKHRQVQKNILKLIDSSLAVIGTIFVRGGLSVVVHIEHLNQELTWSLGASAIDRIERFFQEVSSIFKLGFPKFNQIQSIQGSWIQVLNLPLTPREANILATEIASLSSKNYEQSEINQNTIDSWRECAEILSEKDFKINLSVSTKDIGLQIIPPISTENFANISTGATTDFNEQERTHIRILSCDVPQANNIERILELAQLFVQYSSSTQTISDKFLEIRGTKSRDFFYYRRAIEILNLIDWRGHPTNVCSALFRLSKKEAKMRLLAYQFISSNVGSAWLLWKNANDLSEINPDSAEEFLTATCPSLSQKTIERRSQTLKAWLTIFLQYWDS</sequence>
<evidence type="ECO:0000313" key="1">
    <source>
        <dbReference type="EMBL" id="BAA17169.1"/>
    </source>
</evidence>
<proteinExistence type="predicted"/>
<dbReference type="IntAct" id="P73143">
    <property type="interactions" value="1"/>
</dbReference>
<reference evidence="1 2" key="1">
    <citation type="journal article" date="1995" name="DNA Res.">
        <title>Sequence analysis of the genome of the unicellular cyanobacterium Synechocystis sp. strain PCC6803. I. Sequence features in the 1 Mb region from map positions 64% to 92% of the genome.</title>
        <authorList>
            <person name="Kaneko T."/>
            <person name="Tanaka A."/>
            <person name="Sato S."/>
            <person name="Kotani H."/>
            <person name="Sazuka T."/>
            <person name="Miyajima N."/>
            <person name="Sugiura M."/>
            <person name="Tabata S."/>
        </authorList>
    </citation>
    <scope>NUCLEOTIDE SEQUENCE [LARGE SCALE GENOMIC DNA]</scope>
    <source>
        <strain evidence="2">ATCC 27184 / PCC 6803 / Kazusa</strain>
    </source>
</reference>
<gene>
    <name evidence="1" type="ordered locus">slr1033</name>
</gene>
<dbReference type="eggNOG" id="COG0553">
    <property type="taxonomic scope" value="Bacteria"/>
</dbReference>
<dbReference type="AlphaFoldDB" id="P73143"/>
<protein>
    <submittedName>
        <fullName evidence="1">Slr1033 protein</fullName>
    </submittedName>
</protein>
<accession>P73143</accession>
<evidence type="ECO:0000313" key="2">
    <source>
        <dbReference type="Proteomes" id="UP000001425"/>
    </source>
</evidence>
<dbReference type="PIR" id="S75255">
    <property type="entry name" value="S75255"/>
</dbReference>
<dbReference type="EnsemblBacteria" id="BAA17169">
    <property type="protein sequence ID" value="BAA17169"/>
    <property type="gene ID" value="BAA17169"/>
</dbReference>
<dbReference type="Proteomes" id="UP000001425">
    <property type="component" value="Chromosome"/>
</dbReference>
<dbReference type="InParanoid" id="P73143"/>
<organism evidence="1 2">
    <name type="scientific">Synechocystis sp. (strain ATCC 27184 / PCC 6803 / Kazusa)</name>
    <dbReference type="NCBI Taxonomy" id="1111708"/>
    <lineage>
        <taxon>Bacteria</taxon>
        <taxon>Bacillati</taxon>
        <taxon>Cyanobacteriota</taxon>
        <taxon>Cyanophyceae</taxon>
        <taxon>Synechococcales</taxon>
        <taxon>Merismopediaceae</taxon>
        <taxon>Synechocystis</taxon>
    </lineage>
</organism>
<name>P73143_SYNY3</name>
<dbReference type="EMBL" id="BA000022">
    <property type="protein sequence ID" value="BAA17169.1"/>
    <property type="molecule type" value="Genomic_DNA"/>
</dbReference>